<feature type="transmembrane region" description="Helical" evidence="1">
    <location>
        <begin position="110"/>
        <end position="130"/>
    </location>
</feature>
<keyword evidence="1" id="KW-0472">Membrane</keyword>
<dbReference type="InterPro" id="IPR045931">
    <property type="entry name" value="DUF6350"/>
</dbReference>
<evidence type="ECO:0000256" key="1">
    <source>
        <dbReference type="SAM" id="Phobius"/>
    </source>
</evidence>
<dbReference type="Pfam" id="PF19877">
    <property type="entry name" value="DUF6350"/>
    <property type="match status" value="1"/>
</dbReference>
<reference evidence="2" key="1">
    <citation type="submission" date="2020-05" db="EMBL/GenBank/DDBJ databases">
        <authorList>
            <person name="Chiriac C."/>
            <person name="Salcher M."/>
            <person name="Ghai R."/>
            <person name="Kavagutti S V."/>
        </authorList>
    </citation>
    <scope>NUCLEOTIDE SEQUENCE</scope>
</reference>
<feature type="transmembrane region" description="Helical" evidence="1">
    <location>
        <begin position="12"/>
        <end position="40"/>
    </location>
</feature>
<protein>
    <submittedName>
        <fullName evidence="2">Unannotated protein</fullName>
    </submittedName>
</protein>
<feature type="transmembrane region" description="Helical" evidence="1">
    <location>
        <begin position="243"/>
        <end position="265"/>
    </location>
</feature>
<keyword evidence="1" id="KW-1133">Transmembrane helix</keyword>
<accession>A0A6J6EBM2</accession>
<dbReference type="EMBL" id="CAEZTU010000009">
    <property type="protein sequence ID" value="CAB4572699.1"/>
    <property type="molecule type" value="Genomic_DNA"/>
</dbReference>
<feature type="transmembrane region" description="Helical" evidence="1">
    <location>
        <begin position="150"/>
        <end position="172"/>
    </location>
</feature>
<dbReference type="AlphaFoldDB" id="A0A6J6EBM2"/>
<keyword evidence="1" id="KW-0812">Transmembrane</keyword>
<feature type="transmembrane region" description="Helical" evidence="1">
    <location>
        <begin position="285"/>
        <end position="303"/>
    </location>
</feature>
<name>A0A6J6EBM2_9ZZZZ</name>
<feature type="transmembrane region" description="Helical" evidence="1">
    <location>
        <begin position="354"/>
        <end position="376"/>
    </location>
</feature>
<organism evidence="2">
    <name type="scientific">freshwater metagenome</name>
    <dbReference type="NCBI Taxonomy" id="449393"/>
    <lineage>
        <taxon>unclassified sequences</taxon>
        <taxon>metagenomes</taxon>
        <taxon>ecological metagenomes</taxon>
    </lineage>
</organism>
<sequence>MIDTPVQRHSVVTAGLLVTLWTFLITFGSSVILIFTTWILAGDSSTSISEAFKVVIWGYLAMQGVPLVVNSTILSLPFLGFLLLTLLSLYRSSRWAIRSALHEEMKRPTLISLLVVSVASISYCLVIAVLRFFVDPLNINWISVMLKPTVMVVSMSILAVGTVGGTWSLIFDDLDEVIKRIIKLILRYLLLVLIIGFLVVAVAIGLNYRNMLLIQSSLLGGIVAVIAVIISGIGWLPNFILWAWAWITNSTVALGAGSNISLNSVTISQLPAWPWFGLIPTTLPAWTRYFFLIPIFIGVLMAISTKNKKISIWIVSSFFVALGVSAILSLLGFLSSGSLGNNLLLNFGVSPKEIFQRNMTWFLIGQAFVILVVFAWRKNRQSQITQPVDVDSSEK</sequence>
<feature type="transmembrane region" description="Helical" evidence="1">
    <location>
        <begin position="310"/>
        <end position="334"/>
    </location>
</feature>
<evidence type="ECO:0000313" key="2">
    <source>
        <dbReference type="EMBL" id="CAB4572699.1"/>
    </source>
</evidence>
<feature type="transmembrane region" description="Helical" evidence="1">
    <location>
        <begin position="212"/>
        <end position="236"/>
    </location>
</feature>
<proteinExistence type="predicted"/>
<gene>
    <name evidence="2" type="ORF">UFOPK1740_00355</name>
</gene>
<feature type="transmembrane region" description="Helical" evidence="1">
    <location>
        <begin position="184"/>
        <end position="206"/>
    </location>
</feature>
<feature type="transmembrane region" description="Helical" evidence="1">
    <location>
        <begin position="67"/>
        <end position="90"/>
    </location>
</feature>